<dbReference type="EMBL" id="FWFZ01000006">
    <property type="protein sequence ID" value="SLN39522.1"/>
    <property type="molecule type" value="Genomic_DNA"/>
</dbReference>
<dbReference type="Pfam" id="PF22783">
    <property type="entry name" value="BapA_N"/>
    <property type="match status" value="1"/>
</dbReference>
<dbReference type="InterPro" id="IPR048051">
    <property type="entry name" value="BapA-like_prefix-like"/>
</dbReference>
<feature type="region of interest" description="Disordered" evidence="1">
    <location>
        <begin position="179"/>
        <end position="251"/>
    </location>
</feature>
<proteinExistence type="predicted"/>
<keyword evidence="4" id="KW-1185">Reference proteome</keyword>
<evidence type="ECO:0000259" key="2">
    <source>
        <dbReference type="Pfam" id="PF22783"/>
    </source>
</evidence>
<sequence>MSMIDFVVRTSAGDFQRGVMGSDAGQPNVILADGASISLNVYPGQIVSYVRQGQALVVTLANGEVLTIEGFFDTSGVAQGDLLVSAGGELYAVELVPGEGNILYASYDDAGDFGKFNPVDDFFFLRGPELLVDEAAVAATEDDGGVGMLLNPLIGGLGMIGPLGLGAGAVGAAVLASTASRGEEDNGTDAEPEPAVEGSEETREEGEGGTSTDSSSTGGGGSTDGGGSTGGGGSTDGGGSTGGGGGGQITDAPVVEIREGVQSVGYVVNGEDISDGVTISGTGTVGGAITVTILEVTETTTVDEEGNWTVTFEPGALPDGDYETGVDVVITNEGGTGTDTDVVEIDTEASVTFSESTTEGDGNVSAVEASDGIILTGTVEAGSTVIVTVYGSEYTATVTGESWSVTVPASDVTGGTYDLEVTVNATDSVGNTASTSGTVHVDTETSVTINTAIIGGDGTVNAAEHGGGTAVTGTAEAGASVVVAIGSASHTVTAGGDGSWSATFSSAELAEGDYTATVTATATDALGNTASTSGTFEVDTEVSVAFSDAPVEGDGIVNAAEAQDGVVLSGTTDPGASVDVTLGGTTVAANVTASGAWTASFAAGAIPTGETSLTATATATDAAGNSASDTMPVEVDTVTSVTVETATVEGDGVVNFVERSDGITLTGTAEAGVRVDVTFNGHTNTVTAAGNGSWSTDFGRSTIPQGESVQTVTAKATDLAGNTATATGQLVVDTVVEPLTGADDVTADNTLNAAEAAAGITLTGTVEVGATVEVEFEGLRRDAIVDGSGNWSVDYGAPEIPAGTYDAAVRIHATDQAGNERLITDTFHVDTVAPDVPLVSSTDRGVGSLRSVGISGTDEGLEVTELASDGTSQDLAIDAVPDTRFPETDLYFDTAVPDGSQLVISSTDEAGNQNATLFVLDEAGSNLVDIAHPGLGEFDVGSIDLNFALDSELTLSAADLEGLSANDNSLTIHGGSDDTVTMSGAAATGDTEEIGGRTYDVYTLGDEGGRVIVDEDITIVT</sequence>
<dbReference type="NCBIfam" id="NF033510">
    <property type="entry name" value="Ca_tandemer"/>
    <property type="match status" value="6"/>
</dbReference>
<accession>A0A1Y5SGE0</accession>
<feature type="compositionally biased region" description="Acidic residues" evidence="1">
    <location>
        <begin position="185"/>
        <end position="204"/>
    </location>
</feature>
<dbReference type="NCBIfam" id="NF033677">
    <property type="entry name" value="biofilm_BapA_N"/>
    <property type="match status" value="1"/>
</dbReference>
<dbReference type="InterPro" id="IPR013783">
    <property type="entry name" value="Ig-like_fold"/>
</dbReference>
<dbReference type="RefSeq" id="WP_085878398.1">
    <property type="nucleotide sequence ID" value="NZ_FWFZ01000006.1"/>
</dbReference>
<dbReference type="Gene3D" id="2.60.40.10">
    <property type="entry name" value="Immunoglobulins"/>
    <property type="match status" value="6"/>
</dbReference>
<evidence type="ECO:0000313" key="4">
    <source>
        <dbReference type="Proteomes" id="UP000193900"/>
    </source>
</evidence>
<dbReference type="OrthoDB" id="7858035at2"/>
<evidence type="ECO:0000256" key="1">
    <source>
        <dbReference type="SAM" id="MobiDB-lite"/>
    </source>
</evidence>
<organism evidence="3 4">
    <name type="scientific">Roseisalinus antarcticus</name>
    <dbReference type="NCBI Taxonomy" id="254357"/>
    <lineage>
        <taxon>Bacteria</taxon>
        <taxon>Pseudomonadati</taxon>
        <taxon>Pseudomonadota</taxon>
        <taxon>Alphaproteobacteria</taxon>
        <taxon>Rhodobacterales</taxon>
        <taxon>Roseobacteraceae</taxon>
        <taxon>Roseisalinus</taxon>
    </lineage>
</organism>
<gene>
    <name evidence="3" type="ORF">ROA7023_01515</name>
</gene>
<feature type="compositionally biased region" description="Gly residues" evidence="1">
    <location>
        <begin position="217"/>
        <end position="248"/>
    </location>
</feature>
<evidence type="ECO:0000313" key="3">
    <source>
        <dbReference type="EMBL" id="SLN39522.1"/>
    </source>
</evidence>
<feature type="domain" description="Biofilm-associated protein BapA-like prefix-like" evidence="2">
    <location>
        <begin position="28"/>
        <end position="84"/>
    </location>
</feature>
<reference evidence="3 4" key="1">
    <citation type="submission" date="2017-03" db="EMBL/GenBank/DDBJ databases">
        <authorList>
            <person name="Afonso C.L."/>
            <person name="Miller P.J."/>
            <person name="Scott M.A."/>
            <person name="Spackman E."/>
            <person name="Goraichik I."/>
            <person name="Dimitrov K.M."/>
            <person name="Suarez D.L."/>
            <person name="Swayne D.E."/>
        </authorList>
    </citation>
    <scope>NUCLEOTIDE SEQUENCE [LARGE SCALE GENOMIC DNA]</scope>
    <source>
        <strain evidence="3 4">CECT 7023</strain>
    </source>
</reference>
<protein>
    <recommendedName>
        <fullName evidence="2">Biofilm-associated protein BapA-like prefix-like domain-containing protein</fullName>
    </recommendedName>
</protein>
<dbReference type="AlphaFoldDB" id="A0A1Y5SGE0"/>
<dbReference type="Proteomes" id="UP000193900">
    <property type="component" value="Unassembled WGS sequence"/>
</dbReference>
<name>A0A1Y5SGE0_9RHOB</name>